<name>A0AAE0C942_9CHLO</name>
<comment type="caution">
    <text evidence="1">The sequence shown here is derived from an EMBL/GenBank/DDBJ whole genome shotgun (WGS) entry which is preliminary data.</text>
</comment>
<organism evidence="1 2">
    <name type="scientific">Cymbomonas tetramitiformis</name>
    <dbReference type="NCBI Taxonomy" id="36881"/>
    <lineage>
        <taxon>Eukaryota</taxon>
        <taxon>Viridiplantae</taxon>
        <taxon>Chlorophyta</taxon>
        <taxon>Pyramimonadophyceae</taxon>
        <taxon>Pyramimonadales</taxon>
        <taxon>Pyramimonadaceae</taxon>
        <taxon>Cymbomonas</taxon>
    </lineage>
</organism>
<reference evidence="1 2" key="1">
    <citation type="journal article" date="2015" name="Genome Biol. Evol.">
        <title>Comparative Genomics of a Bacterivorous Green Alga Reveals Evolutionary Causalities and Consequences of Phago-Mixotrophic Mode of Nutrition.</title>
        <authorList>
            <person name="Burns J.A."/>
            <person name="Paasch A."/>
            <person name="Narechania A."/>
            <person name="Kim E."/>
        </authorList>
    </citation>
    <scope>NUCLEOTIDE SEQUENCE [LARGE SCALE GENOMIC DNA]</scope>
    <source>
        <strain evidence="1 2">PLY_AMNH</strain>
    </source>
</reference>
<sequence>MISPACFDCNISRSCSRSTKEWQLLGGGQEVRSTVFPQNTDSRLTNVVIPHQYAAYIPPLAQTMAI</sequence>
<dbReference type="EMBL" id="LGRX02026538">
    <property type="protein sequence ID" value="KAK3250711.1"/>
    <property type="molecule type" value="Genomic_DNA"/>
</dbReference>
<evidence type="ECO:0000313" key="2">
    <source>
        <dbReference type="Proteomes" id="UP001190700"/>
    </source>
</evidence>
<gene>
    <name evidence="1" type="ORF">CYMTET_39924</name>
</gene>
<protein>
    <submittedName>
        <fullName evidence="1">Uncharacterized protein</fullName>
    </submittedName>
</protein>
<evidence type="ECO:0000313" key="1">
    <source>
        <dbReference type="EMBL" id="KAK3250711.1"/>
    </source>
</evidence>
<keyword evidence="2" id="KW-1185">Reference proteome</keyword>
<proteinExistence type="predicted"/>
<dbReference type="Proteomes" id="UP001190700">
    <property type="component" value="Unassembled WGS sequence"/>
</dbReference>
<dbReference type="AlphaFoldDB" id="A0AAE0C942"/>
<accession>A0AAE0C942</accession>